<keyword evidence="1" id="KW-0812">Transmembrane</keyword>
<sequence length="70" mass="7789">MLKRSFLARLLLALPKVLKLSKWNLLISVVIVGIVGLIEEVSPLRLLAVLSIISAFWLTECIATVFQDVI</sequence>
<keyword evidence="1" id="KW-1133">Transmembrane helix</keyword>
<dbReference type="Proteomes" id="UP000193377">
    <property type="component" value="Unassembled WGS sequence"/>
</dbReference>
<feature type="transmembrane region" description="Helical" evidence="1">
    <location>
        <begin position="20"/>
        <end position="38"/>
    </location>
</feature>
<feature type="transmembrane region" description="Helical" evidence="1">
    <location>
        <begin position="44"/>
        <end position="66"/>
    </location>
</feature>
<evidence type="ECO:0000313" key="3">
    <source>
        <dbReference type="Proteomes" id="UP000193377"/>
    </source>
</evidence>
<name>A0A1X2Z2J8_BIFAD</name>
<keyword evidence="1" id="KW-0472">Membrane</keyword>
<protein>
    <submittedName>
        <fullName evidence="2">Uncharacterized protein</fullName>
    </submittedName>
</protein>
<reference evidence="2 3" key="1">
    <citation type="journal article" date="2016" name="Sci. Rep.">
        <title>Evaluation of genetic diversity among strains of the human gut commensal Bifidobacterium adolescentis.</title>
        <authorList>
            <person name="Duranti S."/>
            <person name="Milani C."/>
            <person name="Lugli G.A."/>
            <person name="Mancabelli L."/>
            <person name="Turroni F."/>
            <person name="Ferrario C."/>
            <person name="Mangifesta M."/>
            <person name="Viappiani A."/>
            <person name="Sanchez B."/>
            <person name="Margolles A."/>
            <person name="van Sinderen D."/>
            <person name="Ventura M."/>
        </authorList>
    </citation>
    <scope>NUCLEOTIDE SEQUENCE [LARGE SCALE GENOMIC DNA]</scope>
    <source>
        <strain evidence="2 3">487B</strain>
    </source>
</reference>
<proteinExistence type="predicted"/>
<dbReference type="EMBL" id="LNKD01000001">
    <property type="protein sequence ID" value="OSG88633.1"/>
    <property type="molecule type" value="Genomic_DNA"/>
</dbReference>
<comment type="caution">
    <text evidence="2">The sequence shown here is derived from an EMBL/GenBank/DDBJ whole genome shotgun (WGS) entry which is preliminary data.</text>
</comment>
<evidence type="ECO:0000256" key="1">
    <source>
        <dbReference type="SAM" id="Phobius"/>
    </source>
</evidence>
<organism evidence="2 3">
    <name type="scientific">Bifidobacterium adolescentis</name>
    <dbReference type="NCBI Taxonomy" id="1680"/>
    <lineage>
        <taxon>Bacteria</taxon>
        <taxon>Bacillati</taxon>
        <taxon>Actinomycetota</taxon>
        <taxon>Actinomycetes</taxon>
        <taxon>Bifidobacteriales</taxon>
        <taxon>Bifidobacteriaceae</taxon>
        <taxon>Bifidobacterium</taxon>
    </lineage>
</organism>
<accession>A0A1X2Z2J8</accession>
<evidence type="ECO:0000313" key="2">
    <source>
        <dbReference type="EMBL" id="OSG88633.1"/>
    </source>
</evidence>
<dbReference type="AlphaFoldDB" id="A0A1X2Z2J8"/>
<gene>
    <name evidence="2" type="ORF">B0487_1552</name>
</gene>